<keyword evidence="7" id="KW-1185">Reference proteome</keyword>
<dbReference type="EMBL" id="QFYQ01000001">
    <property type="protein sequence ID" value="RAK53449.1"/>
    <property type="molecule type" value="Genomic_DNA"/>
</dbReference>
<evidence type="ECO:0000256" key="3">
    <source>
        <dbReference type="ARBA" id="ARBA00023315"/>
    </source>
</evidence>
<organism evidence="6 7">
    <name type="scientific">Phenylobacterium soli</name>
    <dbReference type="NCBI Taxonomy" id="2170551"/>
    <lineage>
        <taxon>Bacteria</taxon>
        <taxon>Pseudomonadati</taxon>
        <taxon>Pseudomonadota</taxon>
        <taxon>Alphaproteobacteria</taxon>
        <taxon>Caulobacterales</taxon>
        <taxon>Caulobacteraceae</taxon>
        <taxon>Phenylobacterium</taxon>
    </lineage>
</organism>
<accession>A0A328AFM5</accession>
<dbReference type="GO" id="GO:0006654">
    <property type="term" value="P:phosphatidic acid biosynthetic process"/>
    <property type="evidence" value="ECO:0007669"/>
    <property type="project" value="TreeGrafter"/>
</dbReference>
<feature type="domain" description="Phospholipid/glycerol acyltransferase" evidence="5">
    <location>
        <begin position="114"/>
        <end position="237"/>
    </location>
</feature>
<feature type="region of interest" description="Disordered" evidence="4">
    <location>
        <begin position="1"/>
        <end position="33"/>
    </location>
</feature>
<comment type="pathway">
    <text evidence="1">Lipid metabolism.</text>
</comment>
<dbReference type="PANTHER" id="PTHR10434:SF11">
    <property type="entry name" value="1-ACYL-SN-GLYCEROL-3-PHOSPHATE ACYLTRANSFERASE"/>
    <property type="match status" value="1"/>
</dbReference>
<gene>
    <name evidence="6" type="ORF">DJ017_02355</name>
</gene>
<evidence type="ECO:0000259" key="5">
    <source>
        <dbReference type="SMART" id="SM00563"/>
    </source>
</evidence>
<dbReference type="InterPro" id="IPR002123">
    <property type="entry name" value="Plipid/glycerol_acylTrfase"/>
</dbReference>
<dbReference type="SUPFAM" id="SSF69593">
    <property type="entry name" value="Glycerol-3-phosphate (1)-acyltransferase"/>
    <property type="match status" value="1"/>
</dbReference>
<dbReference type="GO" id="GO:0003841">
    <property type="term" value="F:1-acylglycerol-3-phosphate O-acyltransferase activity"/>
    <property type="evidence" value="ECO:0007669"/>
    <property type="project" value="TreeGrafter"/>
</dbReference>
<comment type="caution">
    <text evidence="6">The sequence shown here is derived from an EMBL/GenBank/DDBJ whole genome shotgun (WGS) entry which is preliminary data.</text>
</comment>
<name>A0A328AFM5_9CAUL</name>
<evidence type="ECO:0000313" key="7">
    <source>
        <dbReference type="Proteomes" id="UP000249254"/>
    </source>
</evidence>
<dbReference type="Proteomes" id="UP000249254">
    <property type="component" value="Unassembled WGS sequence"/>
</dbReference>
<evidence type="ECO:0000256" key="2">
    <source>
        <dbReference type="ARBA" id="ARBA00022679"/>
    </source>
</evidence>
<dbReference type="AlphaFoldDB" id="A0A328AFM5"/>
<sequence>MTAVPHASALNSTRNSTRRSAPESGPDGAADRSAQREHIIDTLILERAPRLAATPLWPVLRPALYAMLDYAKARRMADAIAGMAGREALEHVSRLLALEVAASGLERIPRQGRVVVVCNHPTGIADGVAVYDALKAIRPDLCFYANSDAHRVSPRFDEVLIPVEWVEAKRTRERTRLTLQLTREAMEAERCLVIFPAGKLSRRGPDGLLTDPAWAPSAVSLARRHEAPVVPIHVAGPWATLFHLFDRFSRELRDITLFHELLNKKGQVFSLTAGPAIAPAALAGEAAEVTERLQRHVERVLPGSPELPFA</sequence>
<evidence type="ECO:0000256" key="1">
    <source>
        <dbReference type="ARBA" id="ARBA00005189"/>
    </source>
</evidence>
<feature type="compositionally biased region" description="Polar residues" evidence="4">
    <location>
        <begin position="9"/>
        <end position="19"/>
    </location>
</feature>
<dbReference type="RefSeq" id="WP_111527201.1">
    <property type="nucleotide sequence ID" value="NZ_JBHRSG010000001.1"/>
</dbReference>
<evidence type="ECO:0000313" key="6">
    <source>
        <dbReference type="EMBL" id="RAK53449.1"/>
    </source>
</evidence>
<protein>
    <submittedName>
        <fullName evidence="6">Acyltransferase</fullName>
    </submittedName>
</protein>
<dbReference type="Pfam" id="PF01553">
    <property type="entry name" value="Acyltransferase"/>
    <property type="match status" value="1"/>
</dbReference>
<proteinExistence type="predicted"/>
<dbReference type="OrthoDB" id="1113830at2"/>
<keyword evidence="3 6" id="KW-0012">Acyltransferase</keyword>
<reference evidence="7" key="1">
    <citation type="submission" date="2018-05" db="EMBL/GenBank/DDBJ databases">
        <authorList>
            <person name="Li X."/>
        </authorList>
    </citation>
    <scope>NUCLEOTIDE SEQUENCE [LARGE SCALE GENOMIC DNA]</scope>
    <source>
        <strain evidence="7">LX32</strain>
    </source>
</reference>
<keyword evidence="2 6" id="KW-0808">Transferase</keyword>
<dbReference type="PANTHER" id="PTHR10434">
    <property type="entry name" value="1-ACYL-SN-GLYCEROL-3-PHOSPHATE ACYLTRANSFERASE"/>
    <property type="match status" value="1"/>
</dbReference>
<evidence type="ECO:0000256" key="4">
    <source>
        <dbReference type="SAM" id="MobiDB-lite"/>
    </source>
</evidence>
<dbReference type="SMART" id="SM00563">
    <property type="entry name" value="PlsC"/>
    <property type="match status" value="1"/>
</dbReference>